<dbReference type="InterPro" id="IPR008271">
    <property type="entry name" value="Ser/Thr_kinase_AS"/>
</dbReference>
<evidence type="ECO:0000313" key="6">
    <source>
        <dbReference type="EMBL" id="SFF30648.1"/>
    </source>
</evidence>
<evidence type="ECO:0000256" key="4">
    <source>
        <dbReference type="ARBA" id="ARBA00022840"/>
    </source>
</evidence>
<dbReference type="InterPro" id="IPR045269">
    <property type="entry name" value="Atg1-like"/>
</dbReference>
<dbReference type="InterPro" id="IPR000719">
    <property type="entry name" value="Prot_kinase_dom"/>
</dbReference>
<dbReference type="PANTHER" id="PTHR24348">
    <property type="entry name" value="SERINE/THREONINE-PROTEIN KINASE UNC-51-RELATED"/>
    <property type="match status" value="1"/>
</dbReference>
<reference evidence="7" key="1">
    <citation type="submission" date="2016-10" db="EMBL/GenBank/DDBJ databases">
        <authorList>
            <person name="Varghese N."/>
            <person name="Submissions S."/>
        </authorList>
    </citation>
    <scope>NUCLEOTIDE SEQUENCE [LARGE SCALE GENOMIC DNA]</scope>
    <source>
        <strain evidence="7">CGMCC 1.10223</strain>
    </source>
</reference>
<keyword evidence="7" id="KW-1185">Reference proteome</keyword>
<proteinExistence type="predicted"/>
<dbReference type="AlphaFoldDB" id="A0A1I2HM90"/>
<gene>
    <name evidence="6" type="ORF">SAMN04487969_12466</name>
</gene>
<dbReference type="Proteomes" id="UP000183410">
    <property type="component" value="Unassembled WGS sequence"/>
</dbReference>
<accession>A0A1I2HM90</accession>
<dbReference type="RefSeq" id="WP_046228582.1">
    <property type="nucleotide sequence ID" value="NZ_FONN01000024.1"/>
</dbReference>
<protein>
    <submittedName>
        <fullName evidence="6">Protein kinase domain-containing protein</fullName>
    </submittedName>
</protein>
<dbReference type="GO" id="GO:0034045">
    <property type="term" value="C:phagophore assembly site membrane"/>
    <property type="evidence" value="ECO:0007669"/>
    <property type="project" value="TreeGrafter"/>
</dbReference>
<evidence type="ECO:0000256" key="3">
    <source>
        <dbReference type="ARBA" id="ARBA00022777"/>
    </source>
</evidence>
<dbReference type="OrthoDB" id="9788659at2"/>
<dbReference type="SUPFAM" id="SSF56112">
    <property type="entry name" value="Protein kinase-like (PK-like)"/>
    <property type="match status" value="1"/>
</dbReference>
<sequence>MEQEKTTEALIRNTRIGDVYQVKQVIHQSELSIVYKARQTETGELKLIKEFFPQQLARRKADHLTVGCGSAFAEKFRELLCVFAQEAIILKQLSHPQIVTYTDYIEANGTAYLVTEFCRGLTLEHYLQQEDVSPSQPELLSIAGGVVGALKYVHDQGIIHRDVKPGNIMIDEGGGVKLIDFGSAIPYGNPGKQLIFTSSGYSPLEFYSETSRQEPVSDIYSLAATLYYIFAGKAPLDVRQRLFEDNLAAVRSYNHRRISAPFDKLIHWGLAMSPEKRCRSLGWFAMALRWESLLTAGKKRDRQL</sequence>
<keyword evidence="2" id="KW-0547">Nucleotide-binding</keyword>
<dbReference type="GO" id="GO:0005829">
    <property type="term" value="C:cytosol"/>
    <property type="evidence" value="ECO:0007669"/>
    <property type="project" value="TreeGrafter"/>
</dbReference>
<evidence type="ECO:0000256" key="1">
    <source>
        <dbReference type="ARBA" id="ARBA00022679"/>
    </source>
</evidence>
<dbReference type="GO" id="GO:0005524">
    <property type="term" value="F:ATP binding"/>
    <property type="evidence" value="ECO:0007669"/>
    <property type="project" value="UniProtKB-KW"/>
</dbReference>
<dbReference type="CDD" id="cd14014">
    <property type="entry name" value="STKc_PknB_like"/>
    <property type="match status" value="1"/>
</dbReference>
<dbReference type="GO" id="GO:0004674">
    <property type="term" value="F:protein serine/threonine kinase activity"/>
    <property type="evidence" value="ECO:0007669"/>
    <property type="project" value="InterPro"/>
</dbReference>
<dbReference type="PROSITE" id="PS50011">
    <property type="entry name" value="PROTEIN_KINASE_DOM"/>
    <property type="match status" value="1"/>
</dbReference>
<dbReference type="GO" id="GO:0005776">
    <property type="term" value="C:autophagosome"/>
    <property type="evidence" value="ECO:0007669"/>
    <property type="project" value="TreeGrafter"/>
</dbReference>
<evidence type="ECO:0000259" key="5">
    <source>
        <dbReference type="PROSITE" id="PS50011"/>
    </source>
</evidence>
<feature type="domain" description="Protein kinase" evidence="5">
    <location>
        <begin position="20"/>
        <end position="294"/>
    </location>
</feature>
<keyword evidence="4" id="KW-0067">ATP-binding</keyword>
<dbReference type="EMBL" id="FONN01000024">
    <property type="protein sequence ID" value="SFF30648.1"/>
    <property type="molecule type" value="Genomic_DNA"/>
</dbReference>
<organism evidence="6 7">
    <name type="scientific">Paenibacillus algorifonticola</name>
    <dbReference type="NCBI Taxonomy" id="684063"/>
    <lineage>
        <taxon>Bacteria</taxon>
        <taxon>Bacillati</taxon>
        <taxon>Bacillota</taxon>
        <taxon>Bacilli</taxon>
        <taxon>Bacillales</taxon>
        <taxon>Paenibacillaceae</taxon>
        <taxon>Paenibacillus</taxon>
    </lineage>
</organism>
<dbReference type="InterPro" id="IPR011009">
    <property type="entry name" value="Kinase-like_dom_sf"/>
</dbReference>
<dbReference type="Gene3D" id="1.10.510.10">
    <property type="entry name" value="Transferase(Phosphotransferase) domain 1"/>
    <property type="match status" value="1"/>
</dbReference>
<dbReference type="PROSITE" id="PS00108">
    <property type="entry name" value="PROTEIN_KINASE_ST"/>
    <property type="match status" value="1"/>
</dbReference>
<evidence type="ECO:0000256" key="2">
    <source>
        <dbReference type="ARBA" id="ARBA00022741"/>
    </source>
</evidence>
<dbReference type="GO" id="GO:0042594">
    <property type="term" value="P:response to starvation"/>
    <property type="evidence" value="ECO:0007669"/>
    <property type="project" value="TreeGrafter"/>
</dbReference>
<keyword evidence="3 6" id="KW-0418">Kinase</keyword>
<keyword evidence="1" id="KW-0808">Transferase</keyword>
<dbReference type="Pfam" id="PF00069">
    <property type="entry name" value="Pkinase"/>
    <property type="match status" value="1"/>
</dbReference>
<dbReference type="PANTHER" id="PTHR24348:SF22">
    <property type="entry name" value="NON-SPECIFIC SERINE_THREONINE PROTEIN KINASE"/>
    <property type="match status" value="1"/>
</dbReference>
<evidence type="ECO:0000313" key="7">
    <source>
        <dbReference type="Proteomes" id="UP000183410"/>
    </source>
</evidence>
<dbReference type="SMART" id="SM00220">
    <property type="entry name" value="S_TKc"/>
    <property type="match status" value="1"/>
</dbReference>
<name>A0A1I2HM90_9BACL</name>